<dbReference type="EMBL" id="JAVDWV010000010">
    <property type="protein sequence ID" value="MDR7155542.1"/>
    <property type="molecule type" value="Genomic_DNA"/>
</dbReference>
<keyword evidence="3" id="KW-1185">Reference proteome</keyword>
<protein>
    <submittedName>
        <fullName evidence="2">Uncharacterized protein</fullName>
    </submittedName>
</protein>
<evidence type="ECO:0000313" key="2">
    <source>
        <dbReference type="EMBL" id="MDR7155542.1"/>
    </source>
</evidence>
<proteinExistence type="predicted"/>
<dbReference type="Proteomes" id="UP001267638">
    <property type="component" value="Unassembled WGS sequence"/>
</dbReference>
<gene>
    <name evidence="2" type="ORF">J2W40_002374</name>
</gene>
<organism evidence="2 3">
    <name type="scientific">Sphingobium xenophagum</name>
    <dbReference type="NCBI Taxonomy" id="121428"/>
    <lineage>
        <taxon>Bacteria</taxon>
        <taxon>Pseudomonadati</taxon>
        <taxon>Pseudomonadota</taxon>
        <taxon>Alphaproteobacteria</taxon>
        <taxon>Sphingomonadales</taxon>
        <taxon>Sphingomonadaceae</taxon>
        <taxon>Sphingobium</taxon>
    </lineage>
</organism>
<evidence type="ECO:0000313" key="3">
    <source>
        <dbReference type="Proteomes" id="UP001267638"/>
    </source>
</evidence>
<accession>A0ABU1X329</accession>
<comment type="caution">
    <text evidence="2">The sequence shown here is derived from an EMBL/GenBank/DDBJ whole genome shotgun (WGS) entry which is preliminary data.</text>
</comment>
<name>A0ABU1X329_SPHXE</name>
<feature type="region of interest" description="Disordered" evidence="1">
    <location>
        <begin position="1"/>
        <end position="33"/>
    </location>
</feature>
<sequence>MALPRRPAMDDAAASARGHAGRDQPGEAERVEQVDRIERVAVGIRHGVHRCGRSGDACIAHQNVDATGLGFGLVREMRERGGVADISGQRYRAERSGERVAGRGVDIGQYQPGTRASE</sequence>
<evidence type="ECO:0000256" key="1">
    <source>
        <dbReference type="SAM" id="MobiDB-lite"/>
    </source>
</evidence>
<reference evidence="2 3" key="1">
    <citation type="submission" date="2023-07" db="EMBL/GenBank/DDBJ databases">
        <title>Sorghum-associated microbial communities from plants grown in Nebraska, USA.</title>
        <authorList>
            <person name="Schachtman D."/>
        </authorList>
    </citation>
    <scope>NUCLEOTIDE SEQUENCE [LARGE SCALE GENOMIC DNA]</scope>
    <source>
        <strain evidence="2 3">4256</strain>
    </source>
</reference>
<feature type="compositionally biased region" description="Basic and acidic residues" evidence="1">
    <location>
        <begin position="20"/>
        <end position="33"/>
    </location>
</feature>